<dbReference type="PROSITE" id="PS50925">
    <property type="entry name" value="BLUF"/>
    <property type="match status" value="1"/>
</dbReference>
<accession>A0ABP8IYI3</accession>
<dbReference type="EMBL" id="BAABHA010000004">
    <property type="protein sequence ID" value="GAA4380503.1"/>
    <property type="molecule type" value="Genomic_DNA"/>
</dbReference>
<dbReference type="Pfam" id="PF04940">
    <property type="entry name" value="BLUF"/>
    <property type="match status" value="1"/>
</dbReference>
<proteinExistence type="predicted"/>
<comment type="caution">
    <text evidence="2">The sequence shown here is derived from an EMBL/GenBank/DDBJ whole genome shotgun (WGS) entry which is preliminary data.</text>
</comment>
<evidence type="ECO:0000259" key="1">
    <source>
        <dbReference type="PROSITE" id="PS50925"/>
    </source>
</evidence>
<protein>
    <recommendedName>
        <fullName evidence="1">BLUF domain-containing protein</fullName>
    </recommendedName>
</protein>
<sequence>MHHIVYQSSAVGEPTAADLAFLLEQARTNNLRLGITGLLLYGSHSFLQVLEGEEEAVRAVYARIKVDYRNTRVFKLADGPIQKRLFANWSMGFQTLTGEEFARLTGYIDPYRSGFLDAYLPSVDEELVSVFKSFVVDESAQF</sequence>
<dbReference type="SUPFAM" id="SSF54975">
    <property type="entry name" value="Acylphosphatase/BLUF domain-like"/>
    <property type="match status" value="1"/>
</dbReference>
<feature type="domain" description="BLUF" evidence="1">
    <location>
        <begin position="1"/>
        <end position="92"/>
    </location>
</feature>
<evidence type="ECO:0000313" key="2">
    <source>
        <dbReference type="EMBL" id="GAA4380503.1"/>
    </source>
</evidence>
<dbReference type="InterPro" id="IPR007024">
    <property type="entry name" value="BLUF_domain"/>
</dbReference>
<name>A0ABP8IYI3_9BACT</name>
<dbReference type="Proteomes" id="UP001500454">
    <property type="component" value="Unassembled WGS sequence"/>
</dbReference>
<dbReference type="Gene3D" id="3.30.70.100">
    <property type="match status" value="1"/>
</dbReference>
<organism evidence="2 3">
    <name type="scientific">Hymenobacter koreensis</name>
    <dbReference type="NCBI Taxonomy" id="1084523"/>
    <lineage>
        <taxon>Bacteria</taxon>
        <taxon>Pseudomonadati</taxon>
        <taxon>Bacteroidota</taxon>
        <taxon>Cytophagia</taxon>
        <taxon>Cytophagales</taxon>
        <taxon>Hymenobacteraceae</taxon>
        <taxon>Hymenobacter</taxon>
    </lineage>
</organism>
<dbReference type="RefSeq" id="WP_345223604.1">
    <property type="nucleotide sequence ID" value="NZ_BAABHA010000004.1"/>
</dbReference>
<keyword evidence="3" id="KW-1185">Reference proteome</keyword>
<evidence type="ECO:0000313" key="3">
    <source>
        <dbReference type="Proteomes" id="UP001500454"/>
    </source>
</evidence>
<reference evidence="3" key="1">
    <citation type="journal article" date="2019" name="Int. J. Syst. Evol. Microbiol.">
        <title>The Global Catalogue of Microorganisms (GCM) 10K type strain sequencing project: providing services to taxonomists for standard genome sequencing and annotation.</title>
        <authorList>
            <consortium name="The Broad Institute Genomics Platform"/>
            <consortium name="The Broad Institute Genome Sequencing Center for Infectious Disease"/>
            <person name="Wu L."/>
            <person name="Ma J."/>
        </authorList>
    </citation>
    <scope>NUCLEOTIDE SEQUENCE [LARGE SCALE GENOMIC DNA]</scope>
    <source>
        <strain evidence="3">JCM 17924</strain>
    </source>
</reference>
<dbReference type="SMART" id="SM01034">
    <property type="entry name" value="BLUF"/>
    <property type="match status" value="1"/>
</dbReference>
<gene>
    <name evidence="2" type="ORF">GCM10023186_19030</name>
</gene>
<dbReference type="InterPro" id="IPR036046">
    <property type="entry name" value="Acylphosphatase-like_dom_sf"/>
</dbReference>